<feature type="non-terminal residue" evidence="1">
    <location>
        <position position="42"/>
    </location>
</feature>
<comment type="caution">
    <text evidence="1">The sequence shown here is derived from an EMBL/GenBank/DDBJ whole genome shotgun (WGS) entry which is preliminary data.</text>
</comment>
<dbReference type="EMBL" id="LXQA010244067">
    <property type="protein sequence ID" value="MCI37392.1"/>
    <property type="molecule type" value="Genomic_DNA"/>
</dbReference>
<sequence length="42" mass="4472">MSSSKFVASASLTPLLKSDGGIPHIAIGTIWRRSISKVAMKE</sequence>
<dbReference type="AlphaFoldDB" id="A0A392RMG1"/>
<evidence type="ECO:0000313" key="2">
    <source>
        <dbReference type="Proteomes" id="UP000265520"/>
    </source>
</evidence>
<protein>
    <submittedName>
        <fullName evidence="1">Uncharacterized protein</fullName>
    </submittedName>
</protein>
<name>A0A392RMG1_9FABA</name>
<organism evidence="1 2">
    <name type="scientific">Trifolium medium</name>
    <dbReference type="NCBI Taxonomy" id="97028"/>
    <lineage>
        <taxon>Eukaryota</taxon>
        <taxon>Viridiplantae</taxon>
        <taxon>Streptophyta</taxon>
        <taxon>Embryophyta</taxon>
        <taxon>Tracheophyta</taxon>
        <taxon>Spermatophyta</taxon>
        <taxon>Magnoliopsida</taxon>
        <taxon>eudicotyledons</taxon>
        <taxon>Gunneridae</taxon>
        <taxon>Pentapetalae</taxon>
        <taxon>rosids</taxon>
        <taxon>fabids</taxon>
        <taxon>Fabales</taxon>
        <taxon>Fabaceae</taxon>
        <taxon>Papilionoideae</taxon>
        <taxon>50 kb inversion clade</taxon>
        <taxon>NPAAA clade</taxon>
        <taxon>Hologalegina</taxon>
        <taxon>IRL clade</taxon>
        <taxon>Trifolieae</taxon>
        <taxon>Trifolium</taxon>
    </lineage>
</organism>
<accession>A0A392RMG1</accession>
<proteinExistence type="predicted"/>
<dbReference type="Proteomes" id="UP000265520">
    <property type="component" value="Unassembled WGS sequence"/>
</dbReference>
<evidence type="ECO:0000313" key="1">
    <source>
        <dbReference type="EMBL" id="MCI37392.1"/>
    </source>
</evidence>
<reference evidence="1 2" key="1">
    <citation type="journal article" date="2018" name="Front. Plant Sci.">
        <title>Red Clover (Trifolium pratense) and Zigzag Clover (T. medium) - A Picture of Genomic Similarities and Differences.</title>
        <authorList>
            <person name="Dluhosova J."/>
            <person name="Istvanek J."/>
            <person name="Nedelnik J."/>
            <person name="Repkova J."/>
        </authorList>
    </citation>
    <scope>NUCLEOTIDE SEQUENCE [LARGE SCALE GENOMIC DNA]</scope>
    <source>
        <strain evidence="2">cv. 10/8</strain>
        <tissue evidence="1">Leaf</tissue>
    </source>
</reference>
<keyword evidence="2" id="KW-1185">Reference proteome</keyword>